<proteinExistence type="predicted"/>
<evidence type="ECO:0000313" key="1">
    <source>
        <dbReference type="EMBL" id="QQP53987.1"/>
    </source>
</evidence>
<dbReference type="EMBL" id="CP045893">
    <property type="protein sequence ID" value="QQP53987.1"/>
    <property type="molecule type" value="Genomic_DNA"/>
</dbReference>
<sequence length="63" mass="7342">MGIKNKNLDLWTCAKVFNMDKLFSETKRRGSCTPHLLKTFMAPTPVHALMRILNKKPRPLDMR</sequence>
<protein>
    <submittedName>
        <fullName evidence="1">Uncharacterized protein</fullName>
    </submittedName>
</protein>
<reference evidence="2" key="1">
    <citation type="submission" date="2021-01" db="EMBL/GenBank/DDBJ databases">
        <title>Caligus Genome Assembly.</title>
        <authorList>
            <person name="Gallardo-Escarate C."/>
        </authorList>
    </citation>
    <scope>NUCLEOTIDE SEQUENCE [LARGE SCALE GENOMIC DNA]</scope>
</reference>
<name>A0A7T8KDL9_CALRO</name>
<evidence type="ECO:0000313" key="2">
    <source>
        <dbReference type="Proteomes" id="UP000595437"/>
    </source>
</evidence>
<dbReference type="AlphaFoldDB" id="A0A7T8KDL9"/>
<organism evidence="1 2">
    <name type="scientific">Caligus rogercresseyi</name>
    <name type="common">Sea louse</name>
    <dbReference type="NCBI Taxonomy" id="217165"/>
    <lineage>
        <taxon>Eukaryota</taxon>
        <taxon>Metazoa</taxon>
        <taxon>Ecdysozoa</taxon>
        <taxon>Arthropoda</taxon>
        <taxon>Crustacea</taxon>
        <taxon>Multicrustacea</taxon>
        <taxon>Hexanauplia</taxon>
        <taxon>Copepoda</taxon>
        <taxon>Siphonostomatoida</taxon>
        <taxon>Caligidae</taxon>
        <taxon>Caligus</taxon>
    </lineage>
</organism>
<dbReference type="Proteomes" id="UP000595437">
    <property type="component" value="Chromosome 4"/>
</dbReference>
<accession>A0A7T8KDL9</accession>
<gene>
    <name evidence="1" type="ORF">FKW44_006651</name>
</gene>
<keyword evidence="2" id="KW-1185">Reference proteome</keyword>